<evidence type="ECO:0000256" key="6">
    <source>
        <dbReference type="RuleBase" id="RU003355"/>
    </source>
</evidence>
<dbReference type="PANTHER" id="PTHR43806">
    <property type="entry name" value="PEPTIDASE S8"/>
    <property type="match status" value="1"/>
</dbReference>
<dbReference type="InterPro" id="IPR017315">
    <property type="entry name" value="Pep_S8A_subtilisin_pbac-2"/>
</dbReference>
<feature type="domain" description="Peptidase S8/S53" evidence="8">
    <location>
        <begin position="131"/>
        <end position="377"/>
    </location>
</feature>
<evidence type="ECO:0000256" key="4">
    <source>
        <dbReference type="ARBA" id="ARBA00022825"/>
    </source>
</evidence>
<protein>
    <submittedName>
        <fullName evidence="9">S8 family serine peptidase</fullName>
    </submittedName>
</protein>
<name>A0A6L6QKC3_9BURK</name>
<sequence>MKKRNCIISLLLAASAPLVVAAPVNAEVDFAQGRILVEPQAGMTGEEFEKSFKSLGGIKAHKLGQSNIHIIDVPHGSEKALVNKLKHNPHYKFAELDVRVPIAAVLNDPYLGSEWHINKIGAPAAWDSAQGAGITIAILDTGVDSSHPDLAPHMVAGWDIYGNTSNTSDLCGHGTAVAGSAAAAGNNGVGVSGVSGQSKIMPLRIAYKGTDGLCYAYASTIASGVTYAADHGAKVANVSFSNAANSTAVQSAGNYLKSKGGLLFVSANNNARDEGFTPSTALIAVSSTDSNDNLSSFSSYGAFVSLSAPGSNIYTTNNGGGYGGWNGTSFSSPVAAGAAALVMSANPTLTADQVQNILFSTAVDLGAAGRDIYFGYGRVDAAAAVSKARGTQVVADSTKPVVSIAAPLGSSTVSGLVPVSVNATDNVGVARVELKVNSTVVATDTSAPFAFSWDSKGVSNGMVSLTAVAYDAAGNVASSTPVSVNVANTTTTIVTTDTTPPAVRVTNPVAGRVNGNVNVSVSASDNQPVSELVLSLYVDGVLRASGAGSSLSYNWQTNREAKGTHSLKALAKDKAGNSSSYTVNVTR</sequence>
<feature type="active site" description="Charge relay system" evidence="5">
    <location>
        <position position="140"/>
    </location>
</feature>
<dbReference type="InterPro" id="IPR050131">
    <property type="entry name" value="Peptidase_S8_subtilisin-like"/>
</dbReference>
<dbReference type="InterPro" id="IPR015500">
    <property type="entry name" value="Peptidase_S8_subtilisin-rel"/>
</dbReference>
<evidence type="ECO:0000256" key="3">
    <source>
        <dbReference type="ARBA" id="ARBA00022801"/>
    </source>
</evidence>
<dbReference type="PIRSF" id="PIRSF037901">
    <property type="entry name" value="Subtilisin_rel_Nmul_A1891"/>
    <property type="match status" value="1"/>
</dbReference>
<dbReference type="AlphaFoldDB" id="A0A6L6QKC3"/>
<dbReference type="Gene3D" id="2.60.40.10">
    <property type="entry name" value="Immunoglobulins"/>
    <property type="match status" value="2"/>
</dbReference>
<dbReference type="PRINTS" id="PR00723">
    <property type="entry name" value="SUBTILISIN"/>
</dbReference>
<dbReference type="InterPro" id="IPR000209">
    <property type="entry name" value="Peptidase_S8/S53_dom"/>
</dbReference>
<dbReference type="PROSITE" id="PS51892">
    <property type="entry name" value="SUBTILASE"/>
    <property type="match status" value="1"/>
</dbReference>
<feature type="signal peptide" evidence="7">
    <location>
        <begin position="1"/>
        <end position="21"/>
    </location>
</feature>
<keyword evidence="10" id="KW-1185">Reference proteome</keyword>
<evidence type="ECO:0000313" key="9">
    <source>
        <dbReference type="EMBL" id="MTW12719.1"/>
    </source>
</evidence>
<gene>
    <name evidence="9" type="ORF">GM658_19100</name>
</gene>
<comment type="caution">
    <text evidence="9">The sequence shown here is derived from an EMBL/GenBank/DDBJ whole genome shotgun (WGS) entry which is preliminary data.</text>
</comment>
<organism evidence="9 10">
    <name type="scientific">Massilia eburnea</name>
    <dbReference type="NCBI Taxonomy" id="1776165"/>
    <lineage>
        <taxon>Bacteria</taxon>
        <taxon>Pseudomonadati</taxon>
        <taxon>Pseudomonadota</taxon>
        <taxon>Betaproteobacteria</taxon>
        <taxon>Burkholderiales</taxon>
        <taxon>Oxalobacteraceae</taxon>
        <taxon>Telluria group</taxon>
        <taxon>Massilia</taxon>
    </lineage>
</organism>
<keyword evidence="3 5" id="KW-0378">Hydrolase</keyword>
<dbReference type="InterPro" id="IPR036852">
    <property type="entry name" value="Peptidase_S8/S53_dom_sf"/>
</dbReference>
<dbReference type="Proteomes" id="UP000472320">
    <property type="component" value="Unassembled WGS sequence"/>
</dbReference>
<feature type="chain" id="PRO_5026663071" evidence="7">
    <location>
        <begin position="22"/>
        <end position="587"/>
    </location>
</feature>
<dbReference type="GO" id="GO:0006508">
    <property type="term" value="P:proteolysis"/>
    <property type="evidence" value="ECO:0007669"/>
    <property type="project" value="UniProtKB-KW"/>
</dbReference>
<dbReference type="Pfam" id="PF00082">
    <property type="entry name" value="Peptidase_S8"/>
    <property type="match status" value="1"/>
</dbReference>
<proteinExistence type="inferred from homology"/>
<comment type="similarity">
    <text evidence="1 5 6">Belongs to the peptidase S8 family.</text>
</comment>
<dbReference type="EMBL" id="WNKX01000015">
    <property type="protein sequence ID" value="MTW12719.1"/>
    <property type="molecule type" value="Genomic_DNA"/>
</dbReference>
<accession>A0A6L6QKC3</accession>
<evidence type="ECO:0000256" key="7">
    <source>
        <dbReference type="SAM" id="SignalP"/>
    </source>
</evidence>
<dbReference type="GO" id="GO:0004252">
    <property type="term" value="F:serine-type endopeptidase activity"/>
    <property type="evidence" value="ECO:0007669"/>
    <property type="project" value="UniProtKB-UniRule"/>
</dbReference>
<evidence type="ECO:0000256" key="5">
    <source>
        <dbReference type="PROSITE-ProRule" id="PRU01240"/>
    </source>
</evidence>
<dbReference type="InterPro" id="IPR022398">
    <property type="entry name" value="Peptidase_S8_His-AS"/>
</dbReference>
<dbReference type="Gene3D" id="3.40.50.200">
    <property type="entry name" value="Peptidase S8/S53 domain"/>
    <property type="match status" value="1"/>
</dbReference>
<evidence type="ECO:0000256" key="2">
    <source>
        <dbReference type="ARBA" id="ARBA00022670"/>
    </source>
</evidence>
<dbReference type="InterPro" id="IPR013783">
    <property type="entry name" value="Ig-like_fold"/>
</dbReference>
<keyword evidence="7" id="KW-0732">Signal</keyword>
<feature type="active site" description="Charge relay system" evidence="5">
    <location>
        <position position="329"/>
    </location>
</feature>
<dbReference type="PROSITE" id="PS00136">
    <property type="entry name" value="SUBTILASE_ASP"/>
    <property type="match status" value="1"/>
</dbReference>
<dbReference type="PROSITE" id="PS00138">
    <property type="entry name" value="SUBTILASE_SER"/>
    <property type="match status" value="1"/>
</dbReference>
<reference evidence="9 10" key="1">
    <citation type="submission" date="2019-11" db="EMBL/GenBank/DDBJ databases">
        <title>Type strains purchased from KCTC, JCM and DSMZ.</title>
        <authorList>
            <person name="Lu H."/>
        </authorList>
    </citation>
    <scope>NUCLEOTIDE SEQUENCE [LARGE SCALE GENOMIC DNA]</scope>
    <source>
        <strain evidence="9 10">JCM 31587</strain>
    </source>
</reference>
<feature type="active site" description="Charge relay system" evidence="5">
    <location>
        <position position="173"/>
    </location>
</feature>
<dbReference type="InterPro" id="IPR023828">
    <property type="entry name" value="Peptidase_S8_Ser-AS"/>
</dbReference>
<dbReference type="OrthoDB" id="9790784at2"/>
<keyword evidence="4 5" id="KW-0720">Serine protease</keyword>
<dbReference type="PANTHER" id="PTHR43806:SF11">
    <property type="entry name" value="CEREVISIN-RELATED"/>
    <property type="match status" value="1"/>
</dbReference>
<dbReference type="SUPFAM" id="SSF52743">
    <property type="entry name" value="Subtilisin-like"/>
    <property type="match status" value="1"/>
</dbReference>
<evidence type="ECO:0000313" key="10">
    <source>
        <dbReference type="Proteomes" id="UP000472320"/>
    </source>
</evidence>
<evidence type="ECO:0000259" key="8">
    <source>
        <dbReference type="Pfam" id="PF00082"/>
    </source>
</evidence>
<dbReference type="RefSeq" id="WP_155455639.1">
    <property type="nucleotide sequence ID" value="NZ_WNKX01000015.1"/>
</dbReference>
<dbReference type="PROSITE" id="PS00137">
    <property type="entry name" value="SUBTILASE_HIS"/>
    <property type="match status" value="1"/>
</dbReference>
<evidence type="ECO:0000256" key="1">
    <source>
        <dbReference type="ARBA" id="ARBA00011073"/>
    </source>
</evidence>
<dbReference type="Pfam" id="PF17957">
    <property type="entry name" value="Big_7"/>
    <property type="match status" value="2"/>
</dbReference>
<keyword evidence="2 5" id="KW-0645">Protease</keyword>
<dbReference type="InterPro" id="IPR023827">
    <property type="entry name" value="Peptidase_S8_Asp-AS"/>
</dbReference>